<dbReference type="AlphaFoldDB" id="A0A0V8QCK3"/>
<comment type="caution">
    <text evidence="3">The sequence shown here is derived from an EMBL/GenBank/DDBJ whole genome shotgun (WGS) entry which is preliminary data.</text>
</comment>
<dbReference type="OrthoDB" id="2068613at2"/>
<dbReference type="InterPro" id="IPR019026">
    <property type="entry name" value="Peptidase_M64_IgA"/>
</dbReference>
<accession>A0A0V8QCK3</accession>
<dbReference type="InterPro" id="IPR003343">
    <property type="entry name" value="Big_2"/>
</dbReference>
<proteinExistence type="predicted"/>
<sequence length="1121" mass="122338">MKGNRKRIVIFILVICMLQVNLFSAMPLQIKAAERHELNLGETALGSEIHWQTGDSITGGLGSYAYGTDASSSTVQPIVWKVLDTKTNMDGAIEKDGLFLVSKNVLDWTLWNEFEIRNGKYYKSGASTFANAWEGSTAQAWCRGFYENTIRKSTGGEKVLETTKTDEPITLSNCWNGNTYSYGAGTITNERVFFLSVRETENYFKKDAERAALGAVVYYWTRSPHDTAGNDPRACYIHNDGTRGRHMGVDPYGARPALNLDYKDLLFQKVADGSYKIVTEEEAKNPVVDVEPGVGGAPDFGTGDNVDTDGNAGKGFIEVNGVKVEVETIQKNGPDNENIVWIIAGDGYTESELRTFRVRINELLGYFFKIEPYKQFQDKINIYALKTISQISGLGAGKGGGNDTVFGIHQSWGALCDIGDNGLEFFRLSSEALKESFLDPGAEITSYQIISNSNVYCGAGYMNGNLSMFTVNGWFTEMAVHEMGHTHGLTDEYDSNSSGVNAAYKQKGVRPDVDNLSWRKFLGYKGVGAYEKPSNPQVTPKYNCMMNFYAEYCPVCKAYVFNVLNHKLDKKRIMLYQDDIEITTAEEPGYIFDGGNIYDVHSNYEGTKINTIGSENITEANGKRLEARTIVRSYAKEPQYYELKLEIKGQDGRVKHMAKKTFTLLWNELESISVVTEELHGLVAGDTIDATLKRVAEKPVLPAATVTQEPMALTDLVYNGKAQRLVKAGVAEGGQIQYRVGAGAYQDELPTGTDAAAYTVYYKVVGDAAHSDSAEKSFTVFIAPKEITVAPKSCTIDQGSAIPAFELIYTGLVGTDRPTPKVAPGFLCKENNGVTDVSPSTAAGTYTIVWHNQGETTFTGAENYKVVKASTATLTINAVTPPTTGGGGEMVPPTSGGGGEMVPPTSGGGGEMVPPTSGGGGMMPTPPTEPEAKTPTISTGEEHKDTTGAGGLQKVYDKEGRLAYQVKVNTADIKADTTLYVYKYDTKTKKYQLVKEEDQRVNVDADGSISYDFDKLAFTQRYELVTKEQAAAIDKKILATVKVKYSNKTVKQNTSVKFIMDQGLNMDNVKSIQYTSANKKVAAVSKSGKITAKNAGKVTVKAKVTLLNGKSKTVKMTITVK</sequence>
<feature type="domain" description="BIG2" evidence="2">
    <location>
        <begin position="1037"/>
        <end position="1114"/>
    </location>
</feature>
<name>A0A0V8QCK3_9FIRM</name>
<gene>
    <name evidence="3" type="ORF">ASU35_13555</name>
</gene>
<feature type="region of interest" description="Disordered" evidence="1">
    <location>
        <begin position="915"/>
        <end position="951"/>
    </location>
</feature>
<dbReference type="EMBL" id="LNAM01000179">
    <property type="protein sequence ID" value="KSV58244.1"/>
    <property type="molecule type" value="Genomic_DNA"/>
</dbReference>
<evidence type="ECO:0000313" key="3">
    <source>
        <dbReference type="EMBL" id="KSV58244.1"/>
    </source>
</evidence>
<dbReference type="InterPro" id="IPR008964">
    <property type="entry name" value="Invasin/intimin_cell_adhesion"/>
</dbReference>
<dbReference type="InterPro" id="IPR024079">
    <property type="entry name" value="MetalloPept_cat_dom_sf"/>
</dbReference>
<evidence type="ECO:0000256" key="1">
    <source>
        <dbReference type="SAM" id="MobiDB-lite"/>
    </source>
</evidence>
<keyword evidence="4" id="KW-1185">Reference proteome</keyword>
<dbReference type="InterPro" id="IPR046240">
    <property type="entry name" value="DUF6273"/>
</dbReference>
<dbReference type="Pfam" id="PF02368">
    <property type="entry name" value="Big_2"/>
    <property type="match status" value="1"/>
</dbReference>
<evidence type="ECO:0000259" key="2">
    <source>
        <dbReference type="SMART" id="SM00635"/>
    </source>
</evidence>
<dbReference type="Gene3D" id="2.60.40.1080">
    <property type="match status" value="1"/>
</dbReference>
<dbReference type="Pfam" id="PF19789">
    <property type="entry name" value="DUF6273"/>
    <property type="match status" value="1"/>
</dbReference>
<organism evidence="3 4">
    <name type="scientific">Acetivibrio ethanolgignens</name>
    <dbReference type="NCBI Taxonomy" id="290052"/>
    <lineage>
        <taxon>Bacteria</taxon>
        <taxon>Bacillati</taxon>
        <taxon>Bacillota</taxon>
        <taxon>Clostridia</taxon>
        <taxon>Eubacteriales</taxon>
        <taxon>Oscillospiraceae</taxon>
        <taxon>Acetivibrio</taxon>
    </lineage>
</organism>
<dbReference type="Proteomes" id="UP000054874">
    <property type="component" value="Unassembled WGS sequence"/>
</dbReference>
<dbReference type="Gene3D" id="3.40.390.10">
    <property type="entry name" value="Collagenase (Catalytic Domain)"/>
    <property type="match status" value="1"/>
</dbReference>
<protein>
    <recommendedName>
        <fullName evidence="2">BIG2 domain-containing protein</fullName>
    </recommendedName>
</protein>
<dbReference type="RefSeq" id="WP_058353519.1">
    <property type="nucleotide sequence ID" value="NZ_CABMMD010000179.1"/>
</dbReference>
<dbReference type="STRING" id="290052.ASU35_13555"/>
<dbReference type="GO" id="GO:0008237">
    <property type="term" value="F:metallopeptidase activity"/>
    <property type="evidence" value="ECO:0007669"/>
    <property type="project" value="InterPro"/>
</dbReference>
<reference evidence="3 4" key="1">
    <citation type="submission" date="2015-11" db="EMBL/GenBank/DDBJ databases">
        <title>Butyribacter intestini gen. nov., sp. nov., a butyric acid-producing bacterium of the family Lachnospiraceae isolated from the human faeces.</title>
        <authorList>
            <person name="Zou Y."/>
            <person name="Xue W."/>
            <person name="Luo G."/>
            <person name="Lv M."/>
        </authorList>
    </citation>
    <scope>NUCLEOTIDE SEQUENCE [LARGE SCALE GENOMIC DNA]</scope>
    <source>
        <strain evidence="3 4">ACET-33324</strain>
    </source>
</reference>
<evidence type="ECO:0000313" key="4">
    <source>
        <dbReference type="Proteomes" id="UP000054874"/>
    </source>
</evidence>
<dbReference type="Pfam" id="PF09471">
    <property type="entry name" value="Peptidase_M64"/>
    <property type="match status" value="1"/>
</dbReference>
<dbReference type="SUPFAM" id="SSF49373">
    <property type="entry name" value="Invasin/intimin cell-adhesion fragments"/>
    <property type="match status" value="1"/>
</dbReference>
<dbReference type="SMART" id="SM00635">
    <property type="entry name" value="BID_2"/>
    <property type="match status" value="1"/>
</dbReference>